<proteinExistence type="inferred from homology"/>
<name>A0A6S7DD96_9BURK</name>
<dbReference type="Gene3D" id="3.30.530.20">
    <property type="match status" value="1"/>
</dbReference>
<comment type="similarity">
    <text evidence="1">Belongs to the AHA1 family.</text>
</comment>
<dbReference type="EMBL" id="CADIKM010000047">
    <property type="protein sequence ID" value="CAB3802206.1"/>
    <property type="molecule type" value="Genomic_DNA"/>
</dbReference>
<evidence type="ECO:0000313" key="4">
    <source>
        <dbReference type="Proteomes" id="UP000494115"/>
    </source>
</evidence>
<dbReference type="InterPro" id="IPR023393">
    <property type="entry name" value="START-like_dom_sf"/>
</dbReference>
<evidence type="ECO:0000313" key="3">
    <source>
        <dbReference type="EMBL" id="CAB3802206.1"/>
    </source>
</evidence>
<protein>
    <recommendedName>
        <fullName evidence="2">Activator of Hsp90 ATPase homologue 1/2-like C-terminal domain-containing protein</fullName>
    </recommendedName>
</protein>
<dbReference type="Proteomes" id="UP000494115">
    <property type="component" value="Unassembled WGS sequence"/>
</dbReference>
<evidence type="ECO:0000259" key="2">
    <source>
        <dbReference type="Pfam" id="PF08327"/>
    </source>
</evidence>
<feature type="domain" description="Activator of Hsp90 ATPase homologue 1/2-like C-terminal" evidence="2">
    <location>
        <begin position="15"/>
        <end position="143"/>
    </location>
</feature>
<gene>
    <name evidence="3" type="ORF">LMG28138_05148</name>
</gene>
<dbReference type="Pfam" id="PF08327">
    <property type="entry name" value="AHSA1"/>
    <property type="match status" value="1"/>
</dbReference>
<organism evidence="3 4">
    <name type="scientific">Pararobbsia alpina</name>
    <dbReference type="NCBI Taxonomy" id="621374"/>
    <lineage>
        <taxon>Bacteria</taxon>
        <taxon>Pseudomonadati</taxon>
        <taxon>Pseudomonadota</taxon>
        <taxon>Betaproteobacteria</taxon>
        <taxon>Burkholderiales</taxon>
        <taxon>Burkholderiaceae</taxon>
        <taxon>Pararobbsia</taxon>
    </lineage>
</organism>
<reference evidence="3 4" key="1">
    <citation type="submission" date="2020-04" db="EMBL/GenBank/DDBJ databases">
        <authorList>
            <person name="De Canck E."/>
        </authorList>
    </citation>
    <scope>NUCLEOTIDE SEQUENCE [LARGE SCALE GENOMIC DNA]</scope>
    <source>
        <strain evidence="3 4">LMG 28138</strain>
    </source>
</reference>
<sequence>MSTHTVRLHRVLRSTPERIYRAFLDPDALAKWLPPNGFTARSHQMEAKVGGGHRMSFTNFTTGDSHFFGGEYLELVPHERIRYTDKFDDPNLPGVMQVTVSLRPVACGTELNVVQEGIPEVIPLESCYLGWQDSLASLALLVEAEIRQ</sequence>
<keyword evidence="4" id="KW-1185">Reference proteome</keyword>
<dbReference type="RefSeq" id="WP_175107736.1">
    <property type="nucleotide sequence ID" value="NZ_CADIKM010000047.1"/>
</dbReference>
<dbReference type="InterPro" id="IPR013538">
    <property type="entry name" value="ASHA1/2-like_C"/>
</dbReference>
<dbReference type="SUPFAM" id="SSF55961">
    <property type="entry name" value="Bet v1-like"/>
    <property type="match status" value="1"/>
</dbReference>
<evidence type="ECO:0000256" key="1">
    <source>
        <dbReference type="ARBA" id="ARBA00006817"/>
    </source>
</evidence>
<dbReference type="CDD" id="cd08895">
    <property type="entry name" value="SRPBCC_CalC_Aha1-like_2"/>
    <property type="match status" value="1"/>
</dbReference>
<accession>A0A6S7DD96</accession>
<dbReference type="AlphaFoldDB" id="A0A6S7DD96"/>